<accession>W6AB48</accession>
<dbReference type="eggNOG" id="COG1484">
    <property type="taxonomic scope" value="Bacteria"/>
</dbReference>
<dbReference type="Pfam" id="PF01695">
    <property type="entry name" value="IstB_IS21"/>
    <property type="match status" value="1"/>
</dbReference>
<dbReference type="RefSeq" id="WP_025251223.1">
    <property type="nucleotide sequence ID" value="NZ_CP006934.1"/>
</dbReference>
<name>W6AB48_9MOLU</name>
<dbReference type="CDD" id="cd00009">
    <property type="entry name" value="AAA"/>
    <property type="match status" value="1"/>
</dbReference>
<dbReference type="EMBL" id="CP006934">
    <property type="protein sequence ID" value="AHI54085.1"/>
    <property type="molecule type" value="Genomic_DNA"/>
</dbReference>
<dbReference type="InterPro" id="IPR027417">
    <property type="entry name" value="P-loop_NTPase"/>
</dbReference>
<dbReference type="Gene3D" id="3.40.50.300">
    <property type="entry name" value="P-loop containing nucleotide triphosphate hydrolases"/>
    <property type="match status" value="1"/>
</dbReference>
<dbReference type="GO" id="GO:0006260">
    <property type="term" value="P:DNA replication"/>
    <property type="evidence" value="ECO:0007669"/>
    <property type="project" value="TreeGrafter"/>
</dbReference>
<organism evidence="2 3">
    <name type="scientific">Spiroplasma sabaudiense Ar-1343</name>
    <dbReference type="NCBI Taxonomy" id="1276257"/>
    <lineage>
        <taxon>Bacteria</taxon>
        <taxon>Bacillati</taxon>
        <taxon>Mycoplasmatota</taxon>
        <taxon>Mollicutes</taxon>
        <taxon>Entomoplasmatales</taxon>
        <taxon>Spiroplasmataceae</taxon>
        <taxon>Spiroplasma</taxon>
    </lineage>
</organism>
<sequence length="298" mass="35009">MNTEEVVKKINSYNSLKKFMKDINITIDIIAKNQDFLEDFLLDYQECESGFLKDCLQKNQGYQPFLKFSHKMFYGATKHCAHWLMDNKNYQIKKNFIYCDYNIDDNSETIFSYFEKIKNDNSVDESRKKFIKWIQGIVDKKTDKGVFLTGPPGVGKTFLLQLSANQFAFLNHQVAFVAVSNLIKTIKDSFSNEELKKDNLLRKLMHVEYLFLDDIGGEVVTQYSRDEILFTLLNYRMENKKITFFSSNFDMKSLNQLYGEVTTNLTNRDINIIKTSRFTDRIKALAKELKINGENKRY</sequence>
<dbReference type="PANTHER" id="PTHR30050">
    <property type="entry name" value="CHROMOSOMAL REPLICATION INITIATOR PROTEIN DNAA"/>
    <property type="match status" value="1"/>
</dbReference>
<dbReference type="KEGG" id="ssab:SSABA_v1c06830"/>
<feature type="domain" description="IstB-like ATP-binding" evidence="1">
    <location>
        <begin position="131"/>
        <end position="262"/>
    </location>
</feature>
<dbReference type="AlphaFoldDB" id="W6AB48"/>
<dbReference type="Proteomes" id="UP000019265">
    <property type="component" value="Chromosome"/>
</dbReference>
<gene>
    <name evidence="2" type="primary">dnaI</name>
    <name evidence="2" type="ORF">SSABA_v1c06830</name>
</gene>
<protein>
    <submittedName>
        <fullName evidence="2">Primosomal protein DnaI</fullName>
    </submittedName>
</protein>
<dbReference type="STRING" id="1276257.SSABA_v1c06830"/>
<evidence type="ECO:0000259" key="1">
    <source>
        <dbReference type="Pfam" id="PF01695"/>
    </source>
</evidence>
<dbReference type="HOGENOM" id="CLU_077384_0_0_14"/>
<dbReference type="OrthoDB" id="61127at2"/>
<dbReference type="SUPFAM" id="SSF52540">
    <property type="entry name" value="P-loop containing nucleoside triphosphate hydrolases"/>
    <property type="match status" value="1"/>
</dbReference>
<evidence type="ECO:0000313" key="2">
    <source>
        <dbReference type="EMBL" id="AHI54085.1"/>
    </source>
</evidence>
<dbReference type="InterPro" id="IPR002611">
    <property type="entry name" value="IstB_ATP-bd"/>
</dbReference>
<dbReference type="PANTHER" id="PTHR30050:SF4">
    <property type="entry name" value="ATP-BINDING PROTEIN RV3427C IN INSERTION SEQUENCE-RELATED"/>
    <property type="match status" value="1"/>
</dbReference>
<dbReference type="GO" id="GO:0005524">
    <property type="term" value="F:ATP binding"/>
    <property type="evidence" value="ECO:0007669"/>
    <property type="project" value="InterPro"/>
</dbReference>
<proteinExistence type="predicted"/>
<evidence type="ECO:0000313" key="3">
    <source>
        <dbReference type="Proteomes" id="UP000019265"/>
    </source>
</evidence>
<keyword evidence="3" id="KW-1185">Reference proteome</keyword>
<reference evidence="2 3" key="1">
    <citation type="journal article" date="2014" name="Genome Biol. Evol.">
        <title>Molecular evolution of the substrate utilization strategies and putative virulence factors in mosquito-associated Spiroplasma species.</title>
        <authorList>
            <person name="Chang T.H."/>
            <person name="Lo W.S."/>
            <person name="Ku C."/>
            <person name="Chen L.L."/>
            <person name="Kuo C.H."/>
        </authorList>
    </citation>
    <scope>NUCLEOTIDE SEQUENCE [LARGE SCALE GENOMIC DNA]</scope>
    <source>
        <strain evidence="2">Ar-1343</strain>
    </source>
</reference>
<dbReference type="PATRIC" id="fig|1276257.3.peg.695"/>